<reference evidence="1 2" key="1">
    <citation type="submission" date="2022-10" db="EMBL/GenBank/DDBJ databases">
        <title>The complete genomes of actinobacterial strains from the NBC collection.</title>
        <authorList>
            <person name="Joergensen T.S."/>
            <person name="Alvarez Arevalo M."/>
            <person name="Sterndorff E.B."/>
            <person name="Faurdal D."/>
            <person name="Vuksanovic O."/>
            <person name="Mourched A.-S."/>
            <person name="Charusanti P."/>
            <person name="Shaw S."/>
            <person name="Blin K."/>
            <person name="Weber T."/>
        </authorList>
    </citation>
    <scope>NUCLEOTIDE SEQUENCE [LARGE SCALE GENOMIC DNA]</scope>
    <source>
        <strain evidence="1 2">NBC 01774</strain>
    </source>
</reference>
<dbReference type="RefSeq" id="WP_326615794.1">
    <property type="nucleotide sequence ID" value="NZ_CP109106.1"/>
</dbReference>
<dbReference type="EMBL" id="CP109106">
    <property type="protein sequence ID" value="WSB66664.1"/>
    <property type="molecule type" value="Genomic_DNA"/>
</dbReference>
<evidence type="ECO:0000313" key="1">
    <source>
        <dbReference type="EMBL" id="WSB66664.1"/>
    </source>
</evidence>
<gene>
    <name evidence="1" type="ORF">OG863_00970</name>
</gene>
<proteinExistence type="predicted"/>
<dbReference type="Proteomes" id="UP001344251">
    <property type="component" value="Chromosome"/>
</dbReference>
<protein>
    <submittedName>
        <fullName evidence="1">Uncharacterized protein</fullName>
    </submittedName>
</protein>
<sequence>MDWLSDGGFRIGEFCGFYLCDLHLRENAPCGECRAPHLHICHRETNPNRARVKVKYEWWVEDSTIHGVSSAG</sequence>
<organism evidence="1 2">
    <name type="scientific">Streptomyces decoyicus</name>
    <dbReference type="NCBI Taxonomy" id="249567"/>
    <lineage>
        <taxon>Bacteria</taxon>
        <taxon>Bacillati</taxon>
        <taxon>Actinomycetota</taxon>
        <taxon>Actinomycetes</taxon>
        <taxon>Kitasatosporales</taxon>
        <taxon>Streptomycetaceae</taxon>
        <taxon>Streptomyces</taxon>
    </lineage>
</organism>
<keyword evidence="2" id="KW-1185">Reference proteome</keyword>
<accession>A0ABZ1F995</accession>
<name>A0ABZ1F995_9ACTN</name>
<evidence type="ECO:0000313" key="2">
    <source>
        <dbReference type="Proteomes" id="UP001344251"/>
    </source>
</evidence>